<reference evidence="2 3" key="1">
    <citation type="journal article" date="2019" name="Int. J. Syst. Evol. Microbiol.">
        <title>The Global Catalogue of Microorganisms (GCM) 10K type strain sequencing project: providing services to taxonomists for standard genome sequencing and annotation.</title>
        <authorList>
            <consortium name="The Broad Institute Genomics Platform"/>
            <consortium name="The Broad Institute Genome Sequencing Center for Infectious Disease"/>
            <person name="Wu L."/>
            <person name="Ma J."/>
        </authorList>
    </citation>
    <scope>NUCLEOTIDE SEQUENCE [LARGE SCALE GENOMIC DNA]</scope>
    <source>
        <strain evidence="2 3">JCM 15921</strain>
    </source>
</reference>
<feature type="region of interest" description="Disordered" evidence="1">
    <location>
        <begin position="82"/>
        <end position="105"/>
    </location>
</feature>
<sequence>MGTIPVMPRNAEARAMEASSTRSRNAGVVILPAIAAPPAMPRPNAAARKPYCVSVAPSSPRARNTSRTFVASPTTIKNIAPRTRAQTKLSRRIRRSPSSSAGFAWPARSAAVPRRVLISRAPSPMAT</sequence>
<proteinExistence type="predicted"/>
<protein>
    <submittedName>
        <fullName evidence="2">Uncharacterized protein</fullName>
    </submittedName>
</protein>
<organism evidence="2 3">
    <name type="scientific">Arthrobacter humicola</name>
    <dbReference type="NCBI Taxonomy" id="409291"/>
    <lineage>
        <taxon>Bacteria</taxon>
        <taxon>Bacillati</taxon>
        <taxon>Actinomycetota</taxon>
        <taxon>Actinomycetes</taxon>
        <taxon>Micrococcales</taxon>
        <taxon>Micrococcaceae</taxon>
        <taxon>Arthrobacter</taxon>
    </lineage>
</organism>
<gene>
    <name evidence="2" type="ORF">GCM10009825_26330</name>
</gene>
<name>A0ABN2ZAX0_9MICC</name>
<keyword evidence="3" id="KW-1185">Reference proteome</keyword>
<dbReference type="Proteomes" id="UP001500102">
    <property type="component" value="Unassembled WGS sequence"/>
</dbReference>
<evidence type="ECO:0000256" key="1">
    <source>
        <dbReference type="SAM" id="MobiDB-lite"/>
    </source>
</evidence>
<accession>A0ABN2ZAX0</accession>
<evidence type="ECO:0000313" key="3">
    <source>
        <dbReference type="Proteomes" id="UP001500102"/>
    </source>
</evidence>
<dbReference type="EMBL" id="BAAAQB010000037">
    <property type="protein sequence ID" value="GAA2139406.1"/>
    <property type="molecule type" value="Genomic_DNA"/>
</dbReference>
<evidence type="ECO:0000313" key="2">
    <source>
        <dbReference type="EMBL" id="GAA2139406.1"/>
    </source>
</evidence>
<comment type="caution">
    <text evidence="2">The sequence shown here is derived from an EMBL/GenBank/DDBJ whole genome shotgun (WGS) entry which is preliminary data.</text>
</comment>